<dbReference type="AlphaFoldDB" id="A0A2S8F875"/>
<dbReference type="Gene3D" id="2.40.10.120">
    <property type="match status" value="1"/>
</dbReference>
<comment type="caution">
    <text evidence="6">The sequence shown here is derived from an EMBL/GenBank/DDBJ whole genome shotgun (WGS) entry which is preliminary data.</text>
</comment>
<dbReference type="PROSITE" id="PS50106">
    <property type="entry name" value="PDZ"/>
    <property type="match status" value="1"/>
</dbReference>
<dbReference type="InterPro" id="IPR009003">
    <property type="entry name" value="Peptidase_S1_PA"/>
</dbReference>
<feature type="domain" description="PDZ" evidence="5">
    <location>
        <begin position="251"/>
        <end position="323"/>
    </location>
</feature>
<keyword evidence="2" id="KW-0378">Hydrolase</keyword>
<dbReference type="SMART" id="SM00228">
    <property type="entry name" value="PDZ"/>
    <property type="match status" value="1"/>
</dbReference>
<dbReference type="InterPro" id="IPR051201">
    <property type="entry name" value="Chloro_Bact_Ser_Proteases"/>
</dbReference>
<accession>A0A2S8F875</accession>
<keyword evidence="4" id="KW-0732">Signal</keyword>
<dbReference type="GO" id="GO:0004252">
    <property type="term" value="F:serine-type endopeptidase activity"/>
    <property type="evidence" value="ECO:0007669"/>
    <property type="project" value="InterPro"/>
</dbReference>
<dbReference type="EMBL" id="PUIB01000025">
    <property type="protein sequence ID" value="PQO28359.1"/>
    <property type="molecule type" value="Genomic_DNA"/>
</dbReference>
<evidence type="ECO:0000256" key="2">
    <source>
        <dbReference type="ARBA" id="ARBA00022801"/>
    </source>
</evidence>
<feature type="signal peptide" evidence="4">
    <location>
        <begin position="1"/>
        <end position="19"/>
    </location>
</feature>
<sequence>MRTLVKFSLLLLCGRLAVAQDLATTQMNRAEMRKEILEEADFLQRELNHLKRVVKYVRPSIVHIETTTANQAGYASSSQVDEAGAGIIFQHDNSFFVLTNRHVINQAPLERIKIYLEDGRGIKAKRVLTDRDTDVAVVEVESDRLIPAEVGDSSQVEVGEKVFAVGSPFGLSQTVTYGIISAVGRRNLQLGRQGLKLQNFFQTDAAINPGNSGGPLINLRGEVIGLNTAIASNSGGNDGIGFAIPIHAALSVAEQLLEHGQVARAFFGVRMDADFDATAANKIGLFRAHGAKVSGITPGSPAEAAMIEVGDVITKFYGQEVEDDLQLINIVSLCPLEEDIRVEIFRNGQFIEKTVRLASRKQFEN</sequence>
<evidence type="ECO:0000313" key="6">
    <source>
        <dbReference type="EMBL" id="PQO28359.1"/>
    </source>
</evidence>
<evidence type="ECO:0000313" key="7">
    <source>
        <dbReference type="Proteomes" id="UP000239388"/>
    </source>
</evidence>
<feature type="chain" id="PRO_5015646046" evidence="4">
    <location>
        <begin position="20"/>
        <end position="365"/>
    </location>
</feature>
<dbReference type="PRINTS" id="PR00834">
    <property type="entry name" value="PROTEASES2C"/>
</dbReference>
<name>A0A2S8F875_9BACT</name>
<dbReference type="PANTHER" id="PTHR43343:SF3">
    <property type="entry name" value="PROTEASE DO-LIKE 8, CHLOROPLASTIC"/>
    <property type="match status" value="1"/>
</dbReference>
<protein>
    <submittedName>
        <fullName evidence="6">Serine protease</fullName>
    </submittedName>
</protein>
<dbReference type="SUPFAM" id="SSF50494">
    <property type="entry name" value="Trypsin-like serine proteases"/>
    <property type="match status" value="1"/>
</dbReference>
<organism evidence="6 7">
    <name type="scientific">Blastopirellula marina</name>
    <dbReference type="NCBI Taxonomy" id="124"/>
    <lineage>
        <taxon>Bacteria</taxon>
        <taxon>Pseudomonadati</taxon>
        <taxon>Planctomycetota</taxon>
        <taxon>Planctomycetia</taxon>
        <taxon>Pirellulales</taxon>
        <taxon>Pirellulaceae</taxon>
        <taxon>Blastopirellula</taxon>
    </lineage>
</organism>
<feature type="coiled-coil region" evidence="3">
    <location>
        <begin position="20"/>
        <end position="53"/>
    </location>
</feature>
<dbReference type="Pfam" id="PF13365">
    <property type="entry name" value="Trypsin_2"/>
    <property type="match status" value="1"/>
</dbReference>
<dbReference type="PANTHER" id="PTHR43343">
    <property type="entry name" value="PEPTIDASE S12"/>
    <property type="match status" value="1"/>
</dbReference>
<dbReference type="OrthoDB" id="248175at2"/>
<dbReference type="InterPro" id="IPR001940">
    <property type="entry name" value="Peptidase_S1C"/>
</dbReference>
<evidence type="ECO:0000259" key="5">
    <source>
        <dbReference type="PROSITE" id="PS50106"/>
    </source>
</evidence>
<evidence type="ECO:0000256" key="4">
    <source>
        <dbReference type="SAM" id="SignalP"/>
    </source>
</evidence>
<evidence type="ECO:0000256" key="3">
    <source>
        <dbReference type="SAM" id="Coils"/>
    </source>
</evidence>
<dbReference type="RefSeq" id="WP_105358849.1">
    <property type="nucleotide sequence ID" value="NZ_PUIB01000025.1"/>
</dbReference>
<gene>
    <name evidence="6" type="ORF">C5Y98_26055</name>
</gene>
<keyword evidence="3" id="KW-0175">Coiled coil</keyword>
<dbReference type="Gene3D" id="2.30.42.10">
    <property type="match status" value="1"/>
</dbReference>
<dbReference type="InterPro" id="IPR001478">
    <property type="entry name" value="PDZ"/>
</dbReference>
<dbReference type="Proteomes" id="UP000239388">
    <property type="component" value="Unassembled WGS sequence"/>
</dbReference>
<proteinExistence type="predicted"/>
<keyword evidence="1 6" id="KW-0645">Protease</keyword>
<evidence type="ECO:0000256" key="1">
    <source>
        <dbReference type="ARBA" id="ARBA00022670"/>
    </source>
</evidence>
<dbReference type="SUPFAM" id="SSF50156">
    <property type="entry name" value="PDZ domain-like"/>
    <property type="match status" value="1"/>
</dbReference>
<dbReference type="Pfam" id="PF13180">
    <property type="entry name" value="PDZ_2"/>
    <property type="match status" value="1"/>
</dbReference>
<reference evidence="6 7" key="1">
    <citation type="submission" date="2018-02" db="EMBL/GenBank/DDBJ databases">
        <title>Comparative genomes isolates from brazilian mangrove.</title>
        <authorList>
            <person name="Araujo J.E."/>
            <person name="Taketani R.G."/>
            <person name="Silva M.C.P."/>
            <person name="Loureco M.V."/>
            <person name="Andreote F.D."/>
        </authorList>
    </citation>
    <scope>NUCLEOTIDE SEQUENCE [LARGE SCALE GENOMIC DNA]</scope>
    <source>
        <strain evidence="6 7">NAP PRIS-MGV</strain>
    </source>
</reference>
<dbReference type="InterPro" id="IPR036034">
    <property type="entry name" value="PDZ_sf"/>
</dbReference>
<dbReference type="GO" id="GO:0006508">
    <property type="term" value="P:proteolysis"/>
    <property type="evidence" value="ECO:0007669"/>
    <property type="project" value="UniProtKB-KW"/>
</dbReference>